<keyword evidence="3" id="KW-1133">Transmembrane helix</keyword>
<dbReference type="PATRIC" id="fig|1384056.3.peg.2010"/>
<organism evidence="6 7">
    <name type="scientific">Arenimonas metalli CF5-1</name>
    <dbReference type="NCBI Taxonomy" id="1384056"/>
    <lineage>
        <taxon>Bacteria</taxon>
        <taxon>Pseudomonadati</taxon>
        <taxon>Pseudomonadota</taxon>
        <taxon>Gammaproteobacteria</taxon>
        <taxon>Lysobacterales</taxon>
        <taxon>Lysobacteraceae</taxon>
        <taxon>Arenimonas</taxon>
    </lineage>
</organism>
<keyword evidence="2 4" id="KW-0732">Signal</keyword>
<dbReference type="RefSeq" id="WP_034213584.1">
    <property type="nucleotide sequence ID" value="NZ_AVCK01000032.1"/>
</dbReference>
<feature type="chain" id="PRO_5001869233" description="Solute-binding protein family 3/N-terminal domain-containing protein" evidence="4">
    <location>
        <begin position="26"/>
        <end position="292"/>
    </location>
</feature>
<dbReference type="PANTHER" id="PTHR35936">
    <property type="entry name" value="MEMBRANE-BOUND LYTIC MUREIN TRANSGLYCOSYLASE F"/>
    <property type="match status" value="1"/>
</dbReference>
<keyword evidence="7" id="KW-1185">Reference proteome</keyword>
<dbReference type="SMART" id="SM00062">
    <property type="entry name" value="PBPb"/>
    <property type="match status" value="1"/>
</dbReference>
<feature type="domain" description="Solute-binding protein family 3/N-terminal" evidence="5">
    <location>
        <begin position="29"/>
        <end position="248"/>
    </location>
</feature>
<sequence>MPTAHLRRCPPGLLLLLALAMPALARSEPALVGGDPNYPPFHYLNDRGLAAGRDVELIRAIAADQGFEVQFSLLEWGRVLGQLERGSLDVVPMFITEDRRARFDFSQPFARRHHQVFGPRQAGPVGGIEDLAGRRVAVQFAGMAYEWLANQDAGIDIRPINIEDSAVLAVVRGEADYALVPSDIGERAIAVHGLEDIVALSPPLLERDYAFGVSRSRPALREKIDAGLARLRANGGLARIMAGEVEGRVAVERQQRPLEAGRRGSVSWWIAGLILLGMMFWVGARWARSPEG</sequence>
<feature type="transmembrane region" description="Helical" evidence="3">
    <location>
        <begin position="266"/>
        <end position="287"/>
    </location>
</feature>
<proteinExistence type="inferred from homology"/>
<comment type="caution">
    <text evidence="6">The sequence shown here is derived from an EMBL/GenBank/DDBJ whole genome shotgun (WGS) entry which is preliminary data.</text>
</comment>
<dbReference type="Proteomes" id="UP000029393">
    <property type="component" value="Unassembled WGS sequence"/>
</dbReference>
<accession>A0A091AXY5</accession>
<dbReference type="STRING" id="1384056.N787_13445"/>
<evidence type="ECO:0000256" key="4">
    <source>
        <dbReference type="SAM" id="SignalP"/>
    </source>
</evidence>
<name>A0A091AXY5_9GAMM</name>
<dbReference type="CDD" id="cd13704">
    <property type="entry name" value="PBP2_HisK"/>
    <property type="match status" value="1"/>
</dbReference>
<dbReference type="Pfam" id="PF00497">
    <property type="entry name" value="SBP_bac_3"/>
    <property type="match status" value="1"/>
</dbReference>
<keyword evidence="3" id="KW-0472">Membrane</keyword>
<dbReference type="EMBL" id="AVCK01000032">
    <property type="protein sequence ID" value="KFN45193.1"/>
    <property type="molecule type" value="Genomic_DNA"/>
</dbReference>
<feature type="signal peptide" evidence="4">
    <location>
        <begin position="1"/>
        <end position="25"/>
    </location>
</feature>
<evidence type="ECO:0000256" key="3">
    <source>
        <dbReference type="SAM" id="Phobius"/>
    </source>
</evidence>
<evidence type="ECO:0000256" key="2">
    <source>
        <dbReference type="ARBA" id="ARBA00022729"/>
    </source>
</evidence>
<comment type="similarity">
    <text evidence="1">Belongs to the bacterial solute-binding protein 3 family.</text>
</comment>
<dbReference type="AlphaFoldDB" id="A0A091AXY5"/>
<dbReference type="SUPFAM" id="SSF53850">
    <property type="entry name" value="Periplasmic binding protein-like II"/>
    <property type="match status" value="1"/>
</dbReference>
<dbReference type="InterPro" id="IPR001638">
    <property type="entry name" value="Solute-binding_3/MltF_N"/>
</dbReference>
<keyword evidence="3" id="KW-0812">Transmembrane</keyword>
<dbReference type="eggNOG" id="COG0834">
    <property type="taxonomic scope" value="Bacteria"/>
</dbReference>
<protein>
    <recommendedName>
        <fullName evidence="5">Solute-binding protein family 3/N-terminal domain-containing protein</fullName>
    </recommendedName>
</protein>
<gene>
    <name evidence="6" type="ORF">N787_13445</name>
</gene>
<evidence type="ECO:0000313" key="6">
    <source>
        <dbReference type="EMBL" id="KFN45193.1"/>
    </source>
</evidence>
<evidence type="ECO:0000256" key="1">
    <source>
        <dbReference type="ARBA" id="ARBA00010333"/>
    </source>
</evidence>
<evidence type="ECO:0000313" key="7">
    <source>
        <dbReference type="Proteomes" id="UP000029393"/>
    </source>
</evidence>
<reference evidence="6 7" key="1">
    <citation type="submission" date="2013-09" db="EMBL/GenBank/DDBJ databases">
        <title>Genome sequencing of Arenimonas metalli.</title>
        <authorList>
            <person name="Chen F."/>
            <person name="Wang G."/>
        </authorList>
    </citation>
    <scope>NUCLEOTIDE SEQUENCE [LARGE SCALE GENOMIC DNA]</scope>
    <source>
        <strain evidence="6 7">CF5-1</strain>
    </source>
</reference>
<evidence type="ECO:0000259" key="5">
    <source>
        <dbReference type="SMART" id="SM00062"/>
    </source>
</evidence>
<dbReference type="Gene3D" id="3.40.190.10">
    <property type="entry name" value="Periplasmic binding protein-like II"/>
    <property type="match status" value="2"/>
</dbReference>